<comment type="caution">
    <text evidence="1">The sequence shown here is derived from an EMBL/GenBank/DDBJ whole genome shotgun (WGS) entry which is preliminary data.</text>
</comment>
<organism evidence="1">
    <name type="scientific">marine sediment metagenome</name>
    <dbReference type="NCBI Taxonomy" id="412755"/>
    <lineage>
        <taxon>unclassified sequences</taxon>
        <taxon>metagenomes</taxon>
        <taxon>ecological metagenomes</taxon>
    </lineage>
</organism>
<accession>X0TA91</accession>
<sequence>VKKSKSINGFCRKCWVKQNPDKKNEYDRLLEDKLKAG</sequence>
<gene>
    <name evidence="1" type="ORF">S01H1_02020</name>
</gene>
<evidence type="ECO:0000313" key="1">
    <source>
        <dbReference type="EMBL" id="GAF84251.1"/>
    </source>
</evidence>
<name>X0TA91_9ZZZZ</name>
<dbReference type="AlphaFoldDB" id="X0TA91"/>
<protein>
    <submittedName>
        <fullName evidence="1">Uncharacterized protein</fullName>
    </submittedName>
</protein>
<reference evidence="1" key="1">
    <citation type="journal article" date="2014" name="Front. Microbiol.">
        <title>High frequency of phylogenetically diverse reductive dehalogenase-homologous genes in deep subseafloor sedimentary metagenomes.</title>
        <authorList>
            <person name="Kawai M."/>
            <person name="Futagami T."/>
            <person name="Toyoda A."/>
            <person name="Takaki Y."/>
            <person name="Nishi S."/>
            <person name="Hori S."/>
            <person name="Arai W."/>
            <person name="Tsubouchi T."/>
            <person name="Morono Y."/>
            <person name="Uchiyama I."/>
            <person name="Ito T."/>
            <person name="Fujiyama A."/>
            <person name="Inagaki F."/>
            <person name="Takami H."/>
        </authorList>
    </citation>
    <scope>NUCLEOTIDE SEQUENCE</scope>
    <source>
        <strain evidence="1">Expedition CK06-06</strain>
    </source>
</reference>
<feature type="non-terminal residue" evidence="1">
    <location>
        <position position="1"/>
    </location>
</feature>
<dbReference type="EMBL" id="BARS01000932">
    <property type="protein sequence ID" value="GAF84251.1"/>
    <property type="molecule type" value="Genomic_DNA"/>
</dbReference>
<proteinExistence type="predicted"/>